<evidence type="ECO:0000313" key="3">
    <source>
        <dbReference type="Proteomes" id="UP000509241"/>
    </source>
</evidence>
<dbReference type="SUPFAM" id="SSF53756">
    <property type="entry name" value="UDP-Glycosyltransferase/glycogen phosphorylase"/>
    <property type="match status" value="1"/>
</dbReference>
<dbReference type="Pfam" id="PF00534">
    <property type="entry name" value="Glycos_transf_1"/>
    <property type="match status" value="1"/>
</dbReference>
<dbReference type="PANTHER" id="PTHR45947">
    <property type="entry name" value="SULFOQUINOVOSYL TRANSFERASE SQD2"/>
    <property type="match status" value="1"/>
</dbReference>
<dbReference type="InterPro" id="IPR001296">
    <property type="entry name" value="Glyco_trans_1"/>
</dbReference>
<dbReference type="OrthoDB" id="131038at2157"/>
<evidence type="ECO:0000259" key="1">
    <source>
        <dbReference type="Pfam" id="PF00534"/>
    </source>
</evidence>
<feature type="domain" description="Glycosyl transferase family 1" evidence="1">
    <location>
        <begin position="162"/>
        <end position="327"/>
    </location>
</feature>
<accession>A0A7D5HBF9</accession>
<keyword evidence="3" id="KW-1185">Reference proteome</keyword>
<evidence type="ECO:0000313" key="2">
    <source>
        <dbReference type="EMBL" id="QLG51235.1"/>
    </source>
</evidence>
<dbReference type="EMBL" id="CP058601">
    <property type="protein sequence ID" value="QLG51235.1"/>
    <property type="molecule type" value="Genomic_DNA"/>
</dbReference>
<reference evidence="2 3" key="1">
    <citation type="submission" date="2020-07" db="EMBL/GenBank/DDBJ databases">
        <authorList>
            <person name="Cui H."/>
        </authorList>
    </citation>
    <scope>NUCLEOTIDE SEQUENCE [LARGE SCALE GENOMIC DNA]</scope>
    <source>
        <strain evidence="2 3">YPL8</strain>
    </source>
</reference>
<dbReference type="AlphaFoldDB" id="A0A7D5HBF9"/>
<dbReference type="Proteomes" id="UP000509241">
    <property type="component" value="Chromosome"/>
</dbReference>
<organism evidence="2 3">
    <name type="scientific">Natrinema halophilum</name>
    <dbReference type="NCBI Taxonomy" id="1699371"/>
    <lineage>
        <taxon>Archaea</taxon>
        <taxon>Methanobacteriati</taxon>
        <taxon>Methanobacteriota</taxon>
        <taxon>Stenosarchaea group</taxon>
        <taxon>Halobacteria</taxon>
        <taxon>Halobacteriales</taxon>
        <taxon>Natrialbaceae</taxon>
        <taxon>Natrinema</taxon>
    </lineage>
</organism>
<dbReference type="PANTHER" id="PTHR45947:SF13">
    <property type="entry name" value="TRANSFERASE"/>
    <property type="match status" value="1"/>
</dbReference>
<dbReference type="CDD" id="cd03801">
    <property type="entry name" value="GT4_PimA-like"/>
    <property type="match status" value="1"/>
</dbReference>
<dbReference type="GO" id="GO:0016757">
    <property type="term" value="F:glycosyltransferase activity"/>
    <property type="evidence" value="ECO:0007669"/>
    <property type="project" value="InterPro"/>
</dbReference>
<dbReference type="KEGG" id="haly:HYG82_14295"/>
<proteinExistence type="predicted"/>
<protein>
    <submittedName>
        <fullName evidence="2">Glycosyltransferase family 4 protein</fullName>
    </submittedName>
</protein>
<name>A0A7D5HBF9_9EURY</name>
<dbReference type="Gene3D" id="3.40.50.2000">
    <property type="entry name" value="Glycogen Phosphorylase B"/>
    <property type="match status" value="2"/>
</dbReference>
<gene>
    <name evidence="2" type="ORF">HYG82_14295</name>
</gene>
<sequence>MVVYDGLECASGGYRYDRRIVAGLRDRGHEVTVVSIPRDGYGSNLLDNVSRGVTADLAALEVDVLLQDELCHPSLVRYNRRRDDDAPVVSIVHHLRSQEPRAAWHNALIGAVERRYLETVDAFVYNSGTTRETVEALVGPKPGVVAPPGGDHVDPGISRERIRERAHEPGPLRVVFVGTLIERKGLHTLLRGLAARPPDEWTLTVVGDPTVDPEYAHRIDRLLDALDVGRSVTVAGRLSDASLSSTLQESHLLAVPSGYEGFGIVYLEGMGFGLPALASAAGGAREVVTDGETGLLISPGEPRTVAEAVGSLAADRERLAEMGVAARDAYDEHPTWSDAVDRVEAFASEVQEIARMRGDVRDTRT</sequence>
<dbReference type="InterPro" id="IPR050194">
    <property type="entry name" value="Glycosyltransferase_grp1"/>
</dbReference>